<dbReference type="AlphaFoldDB" id="B9WAS3"/>
<evidence type="ECO:0000256" key="1">
    <source>
        <dbReference type="ARBA" id="ARBA00004184"/>
    </source>
</evidence>
<evidence type="ECO:0000256" key="3">
    <source>
        <dbReference type="ARBA" id="ARBA00038201"/>
    </source>
</evidence>
<dbReference type="GO" id="GO:0006914">
    <property type="term" value="P:autophagy"/>
    <property type="evidence" value="ECO:0007669"/>
    <property type="project" value="TreeGrafter"/>
</dbReference>
<dbReference type="RefSeq" id="XP_002418193.1">
    <property type="nucleotide sequence ID" value="XM_002418148.1"/>
</dbReference>
<dbReference type="GO" id="GO:0000329">
    <property type="term" value="C:fungal-type vacuole membrane"/>
    <property type="evidence" value="ECO:0007669"/>
    <property type="project" value="TreeGrafter"/>
</dbReference>
<evidence type="ECO:0000313" key="6">
    <source>
        <dbReference type="CGD" id="CAL0000166545"/>
    </source>
</evidence>
<dbReference type="Pfam" id="PF00780">
    <property type="entry name" value="CNH"/>
    <property type="match status" value="1"/>
</dbReference>
<dbReference type="GeneID" id="8045756"/>
<evidence type="ECO:0000313" key="7">
    <source>
        <dbReference type="EMBL" id="CAX43493.1"/>
    </source>
</evidence>
<dbReference type="VEuPathDB" id="FungiDB:CD36_17150"/>
<organism evidence="7 8">
    <name type="scientific">Candida dubliniensis (strain CD36 / ATCC MYA-646 / CBS 7987 / NCPF 3949 / NRRL Y-17841)</name>
    <name type="common">Yeast</name>
    <dbReference type="NCBI Taxonomy" id="573826"/>
    <lineage>
        <taxon>Eukaryota</taxon>
        <taxon>Fungi</taxon>
        <taxon>Dikarya</taxon>
        <taxon>Ascomycota</taxon>
        <taxon>Saccharomycotina</taxon>
        <taxon>Pichiomycetes</taxon>
        <taxon>Debaryomycetaceae</taxon>
        <taxon>Candida/Lodderomyces clade</taxon>
        <taxon>Candida</taxon>
    </lineage>
</organism>
<dbReference type="CGD" id="CAL0000166545">
    <property type="gene designation" value="Cd36_17150"/>
</dbReference>
<dbReference type="InterPro" id="IPR001180">
    <property type="entry name" value="CNH_dom"/>
</dbReference>
<dbReference type="KEGG" id="cdu:CD36_17150"/>
<dbReference type="GO" id="GO:0012505">
    <property type="term" value="C:endomembrane system"/>
    <property type="evidence" value="ECO:0007669"/>
    <property type="project" value="UniProtKB-SubCell"/>
</dbReference>
<dbReference type="EMBL" id="FM992689">
    <property type="protein sequence ID" value="CAX43493.1"/>
    <property type="molecule type" value="Genomic_DNA"/>
</dbReference>
<dbReference type="Proteomes" id="UP000002605">
    <property type="component" value="Chromosome 2"/>
</dbReference>
<dbReference type="PANTHER" id="PTHR12894:SF49">
    <property type="entry name" value="VAM6_VPS39-LIKE PROTEIN"/>
    <property type="match status" value="1"/>
</dbReference>
<evidence type="ECO:0000256" key="4">
    <source>
        <dbReference type="SAM" id="MobiDB-lite"/>
    </source>
</evidence>
<evidence type="ECO:0000256" key="2">
    <source>
        <dbReference type="ARBA" id="ARBA00023136"/>
    </source>
</evidence>
<proteinExistence type="inferred from homology"/>
<dbReference type="Pfam" id="PF10366">
    <property type="entry name" value="Vps39_1"/>
    <property type="match status" value="1"/>
</dbReference>
<dbReference type="OrthoDB" id="5325112at2759"/>
<dbReference type="InterPro" id="IPR019453">
    <property type="entry name" value="VPS39/TGFA1_Znf"/>
</dbReference>
<accession>B9WAS3</accession>
<protein>
    <submittedName>
        <fullName evidence="7">Vacuolar assembly protein, putative</fullName>
    </submittedName>
</protein>
<name>B9WAS3_CANDC</name>
<dbReference type="InterPro" id="IPR032914">
    <property type="entry name" value="Vam6/VPS39/TRAP1"/>
</dbReference>
<reference evidence="7 8" key="1">
    <citation type="journal article" date="2009" name="Genome Res.">
        <title>Comparative genomics of the fungal pathogens Candida dubliniensis and Candida albicans.</title>
        <authorList>
            <person name="Jackson A.P."/>
            <person name="Gamble J.A."/>
            <person name="Yeomans T."/>
            <person name="Moran G.P."/>
            <person name="Saunders D."/>
            <person name="Harris D."/>
            <person name="Aslett M."/>
            <person name="Barrell J.F."/>
            <person name="Butler G."/>
            <person name="Citiulo F."/>
            <person name="Coleman D.C."/>
            <person name="de Groot P.W.J."/>
            <person name="Goodwin T.J."/>
            <person name="Quail M.A."/>
            <person name="McQuillan J."/>
            <person name="Munro C.A."/>
            <person name="Pain A."/>
            <person name="Poulter R.T."/>
            <person name="Rajandream M.A."/>
            <person name="Renauld H."/>
            <person name="Spiering M.J."/>
            <person name="Tivey A."/>
            <person name="Gow N.A.R."/>
            <person name="Barrell B."/>
            <person name="Sullivan D.J."/>
            <person name="Berriman M."/>
        </authorList>
    </citation>
    <scope>NUCLEOTIDE SEQUENCE [LARGE SCALE GENOMIC DNA]</scope>
    <source>
        <strain evidence="8">CD36 / ATCC MYA-646 / CBS 7987 / NCPF 3949 / NRRL Y-17841</strain>
    </source>
</reference>
<dbReference type="PANTHER" id="PTHR12894">
    <property type="entry name" value="CNH DOMAIN CONTAINING"/>
    <property type="match status" value="1"/>
</dbReference>
<dbReference type="HOGENOM" id="CLU_290702_0_0_1"/>
<dbReference type="GO" id="GO:0034058">
    <property type="term" value="P:endosomal vesicle fusion"/>
    <property type="evidence" value="ECO:0007669"/>
    <property type="project" value="TreeGrafter"/>
</dbReference>
<evidence type="ECO:0000259" key="5">
    <source>
        <dbReference type="PROSITE" id="PS50219"/>
    </source>
</evidence>
<dbReference type="PROSITE" id="PS50219">
    <property type="entry name" value="CNH"/>
    <property type="match status" value="1"/>
</dbReference>
<dbReference type="Pfam" id="PF10367">
    <property type="entry name" value="zf-Vps39_C"/>
    <property type="match status" value="1"/>
</dbReference>
<evidence type="ECO:0000313" key="8">
    <source>
        <dbReference type="Proteomes" id="UP000002605"/>
    </source>
</evidence>
<keyword evidence="8" id="KW-1185">Reference proteome</keyword>
<comment type="subcellular location">
    <subcellularLocation>
        <location evidence="1">Endomembrane system</location>
        <topology evidence="1">Peripheral membrane protein</topology>
    </subcellularLocation>
</comment>
<keyword evidence="2" id="KW-0472">Membrane</keyword>
<dbReference type="InterPro" id="IPR019452">
    <property type="entry name" value="VPS39/TGF_beta_rcpt-assoc_1"/>
</dbReference>
<feature type="region of interest" description="Disordered" evidence="4">
    <location>
        <begin position="524"/>
        <end position="546"/>
    </location>
</feature>
<sequence>MVMNIDVIEPLDRIRISSNEIKSNKIAAIYKHSVDQASEQQQLFVGLTNGDLLIYNAVKDTSLDESGQISLADTRTISVSSAISISTHSSYQDIKRLFRGHENRSYKLANLFSNITKDGSSINKIESLPISTTKLIILITTLTSLEIFEIVGSHINQIYHVPESKNALSFYVLNNDRRLFFVGIKKKLSVFQIVNKSRNIFQFNKLKEIVMKDKIRSIDKFDEDSIIIGLINNYVICNFVDFSISPLVIENNDNMLSSGTSFGYFGLSSSAPSMWTIQISDDYFLLVKDTQIVKIDRRNGPGMILSSIKLSGIPTEVLFIYPIYLFVVYPKKIEIVDVTSGDLIQKLGHSINSSHSSVILTNSVISIGSGTDILQFSILPFQAQIDQFLSISGKGTLGNIRDPRNDLKFVGIEKAITLVSNIDEANSLFNDAKNKLMKLRYLYSLKATLLFESYSKYHEALVDISSEWLVSFTDVLSLFPTFVNGQLRSRGVTSDGNGNENKKNSSLNVIKRITVEELELNNYSESEYDTDNTSKKAMASKQSHGQSVKAQNIRKFIKAVNNLIIYLTDQRRILSTFMDKDVLAWKNIEINPSDIYPEFDGNLETVATVIDTSLFLCYFYCKPMLLGPLLRLPNNYCDSKVVNECLLSNIHNHVQQRNSKQPNFIKELLDFYYARSLHEEALEMLYNLAHDEGTIEHSNEEDNKFDDFIKGPDLTIQYLRKLTDENLYLVLKYSSWVIDQDKNAARLVFMNDSYECESYDNTKVLQFLCKKDQDLGIMYLEWLLFASDISESLKKSKLYSQLETKLCLLYLKQLKSGKNQNDYYNKLQNILKTSQTFEPWSILKEMPTTQDKYLRLTIYIYKKLGEHEKSIDVLFNQLNDLDAAMEYCLEIYNRHQSSALGSGLFYKLLEDLLMNYHENCELIVRLLSEHGTKIPILKTLSVLPRSFPMHKLKTFFTIEINNTNENVKDSHLVSQLYKVGSTNLQYKVMTLQNEGYKIGSSKQPCAICNKRLGYSVFTVTKDHEVVHYGCAQNRKK</sequence>
<dbReference type="eggNOG" id="KOG2063">
    <property type="taxonomic scope" value="Eukaryota"/>
</dbReference>
<gene>
    <name evidence="6" type="ordered locus">Cd36_17150</name>
    <name evidence="7" type="ORF">CD36_17150</name>
</gene>
<comment type="similarity">
    <text evidence="3">Belongs to the VAM6/VPS39 family.</text>
</comment>
<feature type="domain" description="CNH" evidence="5">
    <location>
        <begin position="23"/>
        <end position="366"/>
    </location>
</feature>